<keyword evidence="1" id="KW-1133">Transmembrane helix</keyword>
<dbReference type="Proteomes" id="UP001596457">
    <property type="component" value="Unassembled WGS sequence"/>
</dbReference>
<dbReference type="Pfam" id="PF13632">
    <property type="entry name" value="Glyco_trans_2_3"/>
    <property type="match status" value="1"/>
</dbReference>
<gene>
    <name evidence="3" type="ORF">ACFQU0_03325</name>
</gene>
<dbReference type="InterPro" id="IPR029044">
    <property type="entry name" value="Nucleotide-diphossugar_trans"/>
</dbReference>
<dbReference type="InterPro" id="IPR001173">
    <property type="entry name" value="Glyco_trans_2-like"/>
</dbReference>
<keyword evidence="4" id="KW-1185">Reference proteome</keyword>
<evidence type="ECO:0000256" key="1">
    <source>
        <dbReference type="SAM" id="Phobius"/>
    </source>
</evidence>
<dbReference type="PANTHER" id="PTHR48090:SF6">
    <property type="entry name" value="SLR5056 PROTEIN"/>
    <property type="match status" value="1"/>
</dbReference>
<protein>
    <submittedName>
        <fullName evidence="3">Glycosyltransferase family 2 protein</fullName>
    </submittedName>
</protein>
<proteinExistence type="predicted"/>
<keyword evidence="1" id="KW-0812">Transmembrane</keyword>
<sequence length="345" mass="37620">MPAHNEALVIADSVRALRAHMRTQDTLLVVADNCNDDTARLARMAGAEVVERQDETLHGKGYALAHGIAHLASEPPDVLLVIDADCRVEPAGLLRLAAMAVDRQRPVQGLYLMRAPKGGGLKLRMAAFAWALRNHVRALGYAGLGLPCQLMGSGMAFPWSLVEQVSFATGHIVEDVKLGLSFSALGASPVFCPSVTIASEFPSNDEGAASQRKRWEHGHLSVLMRDVPACLVHAVRHRNLGLFAMALDMSVPPLALLATLCVVFILFGAAAAWWFATWAPLVIALLLCGMLLAAVGVGWLLVGRAWVKAHELFFVPVYVLRKLPLYVAFLFKRQVVWVKTRREKE</sequence>
<feature type="transmembrane region" description="Helical" evidence="1">
    <location>
        <begin position="254"/>
        <end position="275"/>
    </location>
</feature>
<dbReference type="InterPro" id="IPR050256">
    <property type="entry name" value="Glycosyltransferase_2"/>
</dbReference>
<evidence type="ECO:0000259" key="2">
    <source>
        <dbReference type="Pfam" id="PF13632"/>
    </source>
</evidence>
<dbReference type="CDD" id="cd06438">
    <property type="entry name" value="EpsO_like"/>
    <property type="match status" value="1"/>
</dbReference>
<keyword evidence="1" id="KW-0472">Membrane</keyword>
<dbReference type="EMBL" id="JBHTBZ010000009">
    <property type="protein sequence ID" value="MFC7459454.1"/>
    <property type="molecule type" value="Genomic_DNA"/>
</dbReference>
<dbReference type="RefSeq" id="WP_382198700.1">
    <property type="nucleotide sequence ID" value="NZ_JBHTBZ010000009.1"/>
</dbReference>
<reference evidence="4" key="1">
    <citation type="journal article" date="2019" name="Int. J. Syst. Evol. Microbiol.">
        <title>The Global Catalogue of Microorganisms (GCM) 10K type strain sequencing project: providing services to taxonomists for standard genome sequencing and annotation.</title>
        <authorList>
            <consortium name="The Broad Institute Genomics Platform"/>
            <consortium name="The Broad Institute Genome Sequencing Center for Infectious Disease"/>
            <person name="Wu L."/>
            <person name="Ma J."/>
        </authorList>
    </citation>
    <scope>NUCLEOTIDE SEQUENCE [LARGE SCALE GENOMIC DNA]</scope>
    <source>
        <strain evidence="4">CCUG 53903</strain>
    </source>
</reference>
<dbReference type="SUPFAM" id="SSF53448">
    <property type="entry name" value="Nucleotide-diphospho-sugar transferases"/>
    <property type="match status" value="1"/>
</dbReference>
<comment type="caution">
    <text evidence="3">The sequence shown here is derived from an EMBL/GenBank/DDBJ whole genome shotgun (WGS) entry which is preliminary data.</text>
</comment>
<feature type="domain" description="Glycosyltransferase 2-like" evidence="2">
    <location>
        <begin position="79"/>
        <end position="286"/>
    </location>
</feature>
<dbReference type="Gene3D" id="3.90.550.10">
    <property type="entry name" value="Spore Coat Polysaccharide Biosynthesis Protein SpsA, Chain A"/>
    <property type="match status" value="1"/>
</dbReference>
<dbReference type="PANTHER" id="PTHR48090">
    <property type="entry name" value="UNDECAPRENYL-PHOSPHATE 4-DEOXY-4-FORMAMIDO-L-ARABINOSE TRANSFERASE-RELATED"/>
    <property type="match status" value="1"/>
</dbReference>
<name>A0ABW2S7M2_9BURK</name>
<feature type="transmembrane region" description="Helical" evidence="1">
    <location>
        <begin position="281"/>
        <end position="302"/>
    </location>
</feature>
<evidence type="ECO:0000313" key="4">
    <source>
        <dbReference type="Proteomes" id="UP001596457"/>
    </source>
</evidence>
<evidence type="ECO:0000313" key="3">
    <source>
        <dbReference type="EMBL" id="MFC7459454.1"/>
    </source>
</evidence>
<organism evidence="3 4">
    <name type="scientific">Hydrogenophaga defluvii</name>
    <dbReference type="NCBI Taxonomy" id="249410"/>
    <lineage>
        <taxon>Bacteria</taxon>
        <taxon>Pseudomonadati</taxon>
        <taxon>Pseudomonadota</taxon>
        <taxon>Betaproteobacteria</taxon>
        <taxon>Burkholderiales</taxon>
        <taxon>Comamonadaceae</taxon>
        <taxon>Hydrogenophaga</taxon>
    </lineage>
</organism>
<accession>A0ABW2S7M2</accession>